<comment type="catalytic activity">
    <reaction evidence="12">
        <text>L-threonyl-[protein] + ATP = O-phospho-L-threonyl-[protein] + ADP + H(+)</text>
        <dbReference type="Rhea" id="RHEA:46608"/>
        <dbReference type="Rhea" id="RHEA-COMP:11060"/>
        <dbReference type="Rhea" id="RHEA-COMP:11605"/>
        <dbReference type="ChEBI" id="CHEBI:15378"/>
        <dbReference type="ChEBI" id="CHEBI:30013"/>
        <dbReference type="ChEBI" id="CHEBI:30616"/>
        <dbReference type="ChEBI" id="CHEBI:61977"/>
        <dbReference type="ChEBI" id="CHEBI:456216"/>
        <dbReference type="EC" id="2.7.11.1"/>
    </reaction>
</comment>
<evidence type="ECO:0000256" key="5">
    <source>
        <dbReference type="ARBA" id="ARBA00022679"/>
    </source>
</evidence>
<dbReference type="Gene3D" id="1.10.1070.11">
    <property type="entry name" value="Phosphatidylinositol 3-/4-kinase, catalytic domain"/>
    <property type="match status" value="1"/>
</dbReference>
<organism evidence="17 18">
    <name type="scientific">Crucibulum laeve</name>
    <dbReference type="NCBI Taxonomy" id="68775"/>
    <lineage>
        <taxon>Eukaryota</taxon>
        <taxon>Fungi</taxon>
        <taxon>Dikarya</taxon>
        <taxon>Basidiomycota</taxon>
        <taxon>Agaricomycotina</taxon>
        <taxon>Agaricomycetes</taxon>
        <taxon>Agaricomycetidae</taxon>
        <taxon>Agaricales</taxon>
        <taxon>Agaricineae</taxon>
        <taxon>Nidulariaceae</taxon>
        <taxon>Crucibulum</taxon>
    </lineage>
</organism>
<dbReference type="STRING" id="68775.A0A5C3MGV0"/>
<feature type="domain" description="FAT" evidence="15">
    <location>
        <begin position="1170"/>
        <end position="1727"/>
    </location>
</feature>
<evidence type="ECO:0000256" key="9">
    <source>
        <dbReference type="ARBA" id="ARBA00022840"/>
    </source>
</evidence>
<dbReference type="PROSITE" id="PS51190">
    <property type="entry name" value="FATC"/>
    <property type="match status" value="1"/>
</dbReference>
<dbReference type="PANTHER" id="PTHR11139">
    <property type="entry name" value="ATAXIA TELANGIECTASIA MUTATED ATM -RELATED"/>
    <property type="match status" value="1"/>
</dbReference>
<dbReference type="InterPro" id="IPR000403">
    <property type="entry name" value="PI3/4_kinase_cat_dom"/>
</dbReference>
<reference evidence="17 18" key="1">
    <citation type="journal article" date="2019" name="Nat. Ecol. Evol.">
        <title>Megaphylogeny resolves global patterns of mushroom evolution.</title>
        <authorList>
            <person name="Varga T."/>
            <person name="Krizsan K."/>
            <person name="Foldi C."/>
            <person name="Dima B."/>
            <person name="Sanchez-Garcia M."/>
            <person name="Sanchez-Ramirez S."/>
            <person name="Szollosi G.J."/>
            <person name="Szarkandi J.G."/>
            <person name="Papp V."/>
            <person name="Albert L."/>
            <person name="Andreopoulos W."/>
            <person name="Angelini C."/>
            <person name="Antonin V."/>
            <person name="Barry K.W."/>
            <person name="Bougher N.L."/>
            <person name="Buchanan P."/>
            <person name="Buyck B."/>
            <person name="Bense V."/>
            <person name="Catcheside P."/>
            <person name="Chovatia M."/>
            <person name="Cooper J."/>
            <person name="Damon W."/>
            <person name="Desjardin D."/>
            <person name="Finy P."/>
            <person name="Geml J."/>
            <person name="Haridas S."/>
            <person name="Hughes K."/>
            <person name="Justo A."/>
            <person name="Karasinski D."/>
            <person name="Kautmanova I."/>
            <person name="Kiss B."/>
            <person name="Kocsube S."/>
            <person name="Kotiranta H."/>
            <person name="LaButti K.M."/>
            <person name="Lechner B.E."/>
            <person name="Liimatainen K."/>
            <person name="Lipzen A."/>
            <person name="Lukacs Z."/>
            <person name="Mihaltcheva S."/>
            <person name="Morgado L.N."/>
            <person name="Niskanen T."/>
            <person name="Noordeloos M.E."/>
            <person name="Ohm R.A."/>
            <person name="Ortiz-Santana B."/>
            <person name="Ovrebo C."/>
            <person name="Racz N."/>
            <person name="Riley R."/>
            <person name="Savchenko A."/>
            <person name="Shiryaev A."/>
            <person name="Soop K."/>
            <person name="Spirin V."/>
            <person name="Szebenyi C."/>
            <person name="Tomsovsky M."/>
            <person name="Tulloss R.E."/>
            <person name="Uehling J."/>
            <person name="Grigoriev I.V."/>
            <person name="Vagvolgyi C."/>
            <person name="Papp T."/>
            <person name="Martin F.M."/>
            <person name="Miettinen O."/>
            <person name="Hibbett D.S."/>
            <person name="Nagy L.G."/>
        </authorList>
    </citation>
    <scope>NUCLEOTIDE SEQUENCE [LARGE SCALE GENOMIC DNA]</scope>
    <source>
        <strain evidence="17 18">CBS 166.37</strain>
    </source>
</reference>
<comment type="similarity">
    <text evidence="2">Belongs to the PI3/PI4-kinase family. ATM subfamily.</text>
</comment>
<dbReference type="Pfam" id="PF02259">
    <property type="entry name" value="FAT"/>
    <property type="match status" value="1"/>
</dbReference>
<dbReference type="InterPro" id="IPR056802">
    <property type="entry name" value="ATR-like_M-HEAT"/>
</dbReference>
<dbReference type="Gene3D" id="1.25.40.10">
    <property type="entry name" value="Tetratricopeptide repeat domain"/>
    <property type="match status" value="1"/>
</dbReference>
<dbReference type="Pfam" id="PF25030">
    <property type="entry name" value="M-HEAT_ATR"/>
    <property type="match status" value="1"/>
</dbReference>
<dbReference type="PANTHER" id="PTHR11139:SF125">
    <property type="entry name" value="SERINE_THREONINE-PROTEIN KINASE MEC1"/>
    <property type="match status" value="1"/>
</dbReference>
<dbReference type="Proteomes" id="UP000308652">
    <property type="component" value="Unassembled WGS sequence"/>
</dbReference>
<evidence type="ECO:0000313" key="17">
    <source>
        <dbReference type="EMBL" id="TFK43883.1"/>
    </source>
</evidence>
<keyword evidence="9" id="KW-0067">ATP-binding</keyword>
<evidence type="ECO:0000256" key="8">
    <source>
        <dbReference type="ARBA" id="ARBA00022777"/>
    </source>
</evidence>
<dbReference type="GO" id="GO:0000723">
    <property type="term" value="P:telomere maintenance"/>
    <property type="evidence" value="ECO:0007669"/>
    <property type="project" value="TreeGrafter"/>
</dbReference>
<keyword evidence="4" id="KW-0723">Serine/threonine-protein kinase</keyword>
<dbReference type="EMBL" id="ML213591">
    <property type="protein sequence ID" value="TFK43883.1"/>
    <property type="molecule type" value="Genomic_DNA"/>
</dbReference>
<dbReference type="InterPro" id="IPR011009">
    <property type="entry name" value="Kinase-like_dom_sf"/>
</dbReference>
<dbReference type="GO" id="GO:0005524">
    <property type="term" value="F:ATP binding"/>
    <property type="evidence" value="ECO:0007669"/>
    <property type="project" value="UniProtKB-KW"/>
</dbReference>
<dbReference type="InterPro" id="IPR003152">
    <property type="entry name" value="FATC_dom"/>
</dbReference>
<dbReference type="InterPro" id="IPR003151">
    <property type="entry name" value="PIK-rel_kinase_FAT"/>
</dbReference>
<keyword evidence="7" id="KW-0227">DNA damage</keyword>
<dbReference type="EC" id="2.7.11.1" evidence="3"/>
<dbReference type="OrthoDB" id="381190at2759"/>
<evidence type="ECO:0000256" key="6">
    <source>
        <dbReference type="ARBA" id="ARBA00022741"/>
    </source>
</evidence>
<dbReference type="InterPro" id="IPR036940">
    <property type="entry name" value="PI3/4_kinase_cat_sf"/>
</dbReference>
<dbReference type="InterPro" id="IPR050517">
    <property type="entry name" value="DDR_Repair_Kinase"/>
</dbReference>
<dbReference type="Gene3D" id="3.30.1010.10">
    <property type="entry name" value="Phosphatidylinositol 3-kinase Catalytic Subunit, Chain A, domain 4"/>
    <property type="match status" value="1"/>
</dbReference>
<dbReference type="Pfam" id="PF08064">
    <property type="entry name" value="UME"/>
    <property type="match status" value="1"/>
</dbReference>
<dbReference type="GO" id="GO:0005694">
    <property type="term" value="C:chromosome"/>
    <property type="evidence" value="ECO:0007669"/>
    <property type="project" value="TreeGrafter"/>
</dbReference>
<keyword evidence="18" id="KW-1185">Reference proteome</keyword>
<dbReference type="SMART" id="SM00146">
    <property type="entry name" value="PI3Kc"/>
    <property type="match status" value="1"/>
</dbReference>
<name>A0A5C3MGV0_9AGAR</name>
<evidence type="ECO:0000256" key="12">
    <source>
        <dbReference type="ARBA" id="ARBA00047899"/>
    </source>
</evidence>
<evidence type="ECO:0000256" key="1">
    <source>
        <dbReference type="ARBA" id="ARBA00004123"/>
    </source>
</evidence>
<comment type="catalytic activity">
    <reaction evidence="13">
        <text>L-seryl-[protein] + ATP = O-phospho-L-seryl-[protein] + ADP + H(+)</text>
        <dbReference type="Rhea" id="RHEA:17989"/>
        <dbReference type="Rhea" id="RHEA-COMP:9863"/>
        <dbReference type="Rhea" id="RHEA-COMP:11604"/>
        <dbReference type="ChEBI" id="CHEBI:15378"/>
        <dbReference type="ChEBI" id="CHEBI:29999"/>
        <dbReference type="ChEBI" id="CHEBI:30616"/>
        <dbReference type="ChEBI" id="CHEBI:83421"/>
        <dbReference type="ChEBI" id="CHEBI:456216"/>
        <dbReference type="EC" id="2.7.11.1"/>
    </reaction>
</comment>
<dbReference type="PROSITE" id="PS00916">
    <property type="entry name" value="PI3_4_KINASE_2"/>
    <property type="match status" value="1"/>
</dbReference>
<accession>A0A5C3MGV0</accession>
<dbReference type="InterPro" id="IPR014009">
    <property type="entry name" value="PIK_FAT"/>
</dbReference>
<dbReference type="InterPro" id="IPR011989">
    <property type="entry name" value="ARM-like"/>
</dbReference>
<evidence type="ECO:0000313" key="18">
    <source>
        <dbReference type="Proteomes" id="UP000308652"/>
    </source>
</evidence>
<evidence type="ECO:0000256" key="3">
    <source>
        <dbReference type="ARBA" id="ARBA00012513"/>
    </source>
</evidence>
<comment type="subcellular location">
    <subcellularLocation>
        <location evidence="1">Nucleus</location>
    </subcellularLocation>
</comment>
<evidence type="ECO:0000259" key="15">
    <source>
        <dbReference type="PROSITE" id="PS51189"/>
    </source>
</evidence>
<dbReference type="GO" id="GO:0005634">
    <property type="term" value="C:nucleus"/>
    <property type="evidence" value="ECO:0007669"/>
    <property type="project" value="UniProtKB-SubCell"/>
</dbReference>
<evidence type="ECO:0000259" key="14">
    <source>
        <dbReference type="PROSITE" id="PS50290"/>
    </source>
</evidence>
<dbReference type="Pfam" id="PF00454">
    <property type="entry name" value="PI3_PI4_kinase"/>
    <property type="match status" value="1"/>
</dbReference>
<dbReference type="PROSITE" id="PS51189">
    <property type="entry name" value="FAT"/>
    <property type="match status" value="1"/>
</dbReference>
<gene>
    <name evidence="17" type="ORF">BDQ12DRAFT_199518</name>
</gene>
<dbReference type="GO" id="GO:0000077">
    <property type="term" value="P:DNA damage checkpoint signaling"/>
    <property type="evidence" value="ECO:0007669"/>
    <property type="project" value="TreeGrafter"/>
</dbReference>
<evidence type="ECO:0000256" key="7">
    <source>
        <dbReference type="ARBA" id="ARBA00022763"/>
    </source>
</evidence>
<evidence type="ECO:0000259" key="16">
    <source>
        <dbReference type="PROSITE" id="PS51190"/>
    </source>
</evidence>
<dbReference type="SMART" id="SM01343">
    <property type="entry name" value="FATC"/>
    <property type="match status" value="1"/>
</dbReference>
<evidence type="ECO:0000256" key="4">
    <source>
        <dbReference type="ARBA" id="ARBA00022527"/>
    </source>
</evidence>
<evidence type="ECO:0000256" key="13">
    <source>
        <dbReference type="ARBA" id="ARBA00048679"/>
    </source>
</evidence>
<dbReference type="InterPro" id="IPR011990">
    <property type="entry name" value="TPR-like_helical_dom_sf"/>
</dbReference>
<evidence type="ECO:0000256" key="10">
    <source>
        <dbReference type="ARBA" id="ARBA00023204"/>
    </source>
</evidence>
<keyword evidence="6" id="KW-0547">Nucleotide-binding</keyword>
<feature type="domain" description="FATC" evidence="16">
    <location>
        <begin position="2212"/>
        <end position="2244"/>
    </location>
</feature>
<keyword evidence="10" id="KW-0234">DNA repair</keyword>
<dbReference type="InterPro" id="IPR018936">
    <property type="entry name" value="PI3/4_kinase_CS"/>
</dbReference>
<dbReference type="CDD" id="cd00892">
    <property type="entry name" value="PIKKc_ATR"/>
    <property type="match status" value="1"/>
</dbReference>
<dbReference type="SUPFAM" id="SSF48371">
    <property type="entry name" value="ARM repeat"/>
    <property type="match status" value="1"/>
</dbReference>
<sequence>MLDVLANAIYPTVLAHWFITDLTRRVPETARALFDFCSSPLCSTTATKRVNALLKITSCVIPLRQWPGFSGPVAALPYRLLQKRLDGGPRPGWSIVDGPLITLLSSDTDSRPSRADVLASIKAWRTQQWGEEESTIRPLMLTYLRRTLAHTNRDDLLMIRDEMSNIDLFQDNAVFLVELEDRLEKLSETSLCPEKLSTGHLFSKPSRWKRCVREAVEEIVTPESVSWMEDDDESNEQEFATRALGEIQDRFERPLSLSTTIARVELIDKLAELPCILANCDGSECLAIANILPLSTIRPCFHLISRITEGNAEEVTDVVRRRLYSTLGRIIKHHAVNRTEDGVDNAIQVILRGITDPERSVRSSAGRALTVLIQTYSSSNPEAWKQTEPIFAQLYRTMDTAKNYIRETLVIAVGLMGRITNVEVLGQVVCFLVAQLGRPNSAIKASAYIQILSVAKHHKKTPYALLLPFMDQIAPFLVCQMCIQPSLLSEACRLMSIAPGDFISITLPRTLPQVFAECKLPVLEAVSRELGANPPSLLLKHSPQVLAHVFLLPRANDTTKALNFIVKVLTDAARNADPSAMKEKRIDIQSLVKSCVVPLLAELVVAMGDEDLDVAERAVSALKKVERVQSTSPSQGRSLPETDLGIFLKGYMLGLISDINDMLQDVQGKKSVASKRKILRSLGALVTVLGSATITVAPQIMATFQTMVSIRELSEVTLDSWHKFLTIFGPNEVGPHVGPTTAALLSSWPDFSPVGRELATKCLEYIVIDLGSKLDQHLNDVVDPAEIEELRHIRKRLKELRGNRTPRDELQRILERSTSDNLTVAVQSLQELRSFMLIKHQEFIREIAFGDAFDPLVGRILASLFSAACRDGDGTEVHKPIAFECMSILGAVDPDRCEIGIEDFAMVVVRNFEDETESVDFAIHLIRDLLVGAFRSTSDIKYQSHLAFSIQELLQFCRFTPGLVSARHGSVPVKVRNRWNALPKHVLETITPLLEARFKLNEREPPKLELPIYPYQSTYREWIQLWTTHLISRASGDQARTIFKVFRSAVRNKDVVVAHHLLPHLVLNILISGAEEDKDTIRSELIAILEDQINPHSDSSADKKLLSAQAVFMLLDHVNKWLYIKRLEITKETAKLKANRRRGQAKYVPSALELLVTKIESTLSAIDQNLMARAAFQCKAYARALVNFEGCIRTLQQRSSSHPDLPDYYEKLHEIYAHLDEPDGMEGISTLILSPSLEHQIRQHESTGRWTAAQSCWEVRLQQSPDNVEFHLGLLRCLRNLGHYDTLRTHVRGVLTRNPEWEMALAEFQVESAWMVGAWDDVNALVQRTNAQTPSMAIARVLLAMRSEDDTAVSASTSAARALLGAPIAAAGVRGYRRAYDDVLNLHLTYELEIIYKAITSLPVQSQGSTQRRRRVLSELSQILSARLDSTLPTFRYREPILSTRRTAFSLLSTNRPLLLNEIGRSWLASAKIARKAGQWQTAYSALLQAQQSKARYCFLESAKLVKVSDDPLRALQDLENSMKFLNLFTMDDDELDLTIDEETTKMRAKGHLLRARWMKESDRFDGKIVFNAFQQAADLIANWESAQFHLGQYEDGCYRALVAKDERHRTKHLGMNLCTIRTYAKSIQAGSKYVYQTVPRLLTLWLDLGEEKDMSGNEVYRKITHTVTGAFGTCPVYKWYTAFPQIVSRVGHTNAQVYEGLSKLITNVLMEYPKQALWLFVSVVQSTKSARQQRGRQILNQLKSNPRLARTQVPKLVLQSEAMTNALLALCDAPVDDRSTLSMKHEFPSLSKMVNSDLIIPLQESLTATLPPTSADESTHQPFPPNPPTFHEFFDEINVMTSLARPRKITIRGSDGNVYMFLGKPKDDLRKDARLMDFNSIINKLLKASSESRKRHLRIRTYGVVTLNEECGFIQWVPNTIPLRPILVDLYNERGTKSWNSDLGAVFAEIKQVQTLDGQGIKDWWQKRYAAEEVAKAGGKWKGKTGKEREREKKEEQSLPPAVVIYRDLVVPQFPGVFHKWFLETFPEPTAWLASRLSYVRTAAVMSMVGFILGLGDRHCENILLDTSTGDVVHVDFNCLFEKGKKLETPERVPLRLTTNIIDGFGVTGVEGPFRIACEVTMKLLREHKDSLMSVLDAFIHDPLVEWEDDRRKALRMQEQQKRMHKNGRDNDPRNDMNIVKQTTDLRKLAKNALSPIELKLNGIYGEKQMKAISVSNMVQLLIQESTDQHNLARMYPGWAPWH</sequence>
<dbReference type="GO" id="GO:0006281">
    <property type="term" value="P:DNA repair"/>
    <property type="evidence" value="ECO:0007669"/>
    <property type="project" value="UniProtKB-KW"/>
</dbReference>
<keyword evidence="5" id="KW-0808">Transferase</keyword>
<feature type="domain" description="PI3K/PI4K catalytic" evidence="14">
    <location>
        <begin position="1834"/>
        <end position="2192"/>
    </location>
</feature>
<dbReference type="GO" id="GO:0004674">
    <property type="term" value="F:protein serine/threonine kinase activity"/>
    <property type="evidence" value="ECO:0007669"/>
    <property type="project" value="UniProtKB-KW"/>
</dbReference>
<proteinExistence type="inferred from homology"/>
<dbReference type="InterPro" id="IPR012993">
    <property type="entry name" value="UME"/>
</dbReference>
<dbReference type="PROSITE" id="PS50290">
    <property type="entry name" value="PI3_4_KINASE_3"/>
    <property type="match status" value="1"/>
</dbReference>
<evidence type="ECO:0000256" key="11">
    <source>
        <dbReference type="ARBA" id="ARBA00023242"/>
    </source>
</evidence>
<dbReference type="SMART" id="SM00802">
    <property type="entry name" value="UME"/>
    <property type="match status" value="1"/>
</dbReference>
<protein>
    <recommendedName>
        <fullName evidence="3">non-specific serine/threonine protein kinase</fullName>
        <ecNumber evidence="3">2.7.11.1</ecNumber>
    </recommendedName>
</protein>
<evidence type="ECO:0000256" key="2">
    <source>
        <dbReference type="ARBA" id="ARBA00010769"/>
    </source>
</evidence>
<dbReference type="Gene3D" id="1.25.10.10">
    <property type="entry name" value="Leucine-rich Repeat Variant"/>
    <property type="match status" value="2"/>
</dbReference>
<keyword evidence="11" id="KW-0539">Nucleus</keyword>
<dbReference type="SUPFAM" id="SSF56112">
    <property type="entry name" value="Protein kinase-like (PK-like)"/>
    <property type="match status" value="1"/>
</dbReference>
<dbReference type="Pfam" id="PF02260">
    <property type="entry name" value="FATC"/>
    <property type="match status" value="1"/>
</dbReference>
<dbReference type="Pfam" id="PF23593">
    <property type="entry name" value="HEAT_ATR"/>
    <property type="match status" value="1"/>
</dbReference>
<dbReference type="InterPro" id="IPR016024">
    <property type="entry name" value="ARM-type_fold"/>
</dbReference>
<keyword evidence="8" id="KW-0418">Kinase</keyword>
<dbReference type="InterPro" id="IPR057564">
    <property type="entry name" value="HEAT_ATR"/>
</dbReference>